<comment type="caution">
    <text evidence="2">The sequence shown here is derived from an EMBL/GenBank/DDBJ whole genome shotgun (WGS) entry which is preliminary data.</text>
</comment>
<keyword evidence="2" id="KW-0378">Hydrolase</keyword>
<dbReference type="InterPro" id="IPR029058">
    <property type="entry name" value="AB_hydrolase_fold"/>
</dbReference>
<dbReference type="Gene3D" id="3.40.50.1820">
    <property type="entry name" value="alpha/beta hydrolase"/>
    <property type="match status" value="1"/>
</dbReference>
<feature type="domain" description="AB hydrolase-1" evidence="1">
    <location>
        <begin position="32"/>
        <end position="293"/>
    </location>
</feature>
<dbReference type="InterPro" id="IPR000073">
    <property type="entry name" value="AB_hydrolase_1"/>
</dbReference>
<organism evidence="2 3">
    <name type="scientific">Lipomyces tetrasporus</name>
    <dbReference type="NCBI Taxonomy" id="54092"/>
    <lineage>
        <taxon>Eukaryota</taxon>
        <taxon>Fungi</taxon>
        <taxon>Dikarya</taxon>
        <taxon>Ascomycota</taxon>
        <taxon>Saccharomycotina</taxon>
        <taxon>Lipomycetes</taxon>
        <taxon>Lipomycetales</taxon>
        <taxon>Lipomycetaceae</taxon>
        <taxon>Lipomyces</taxon>
    </lineage>
</organism>
<dbReference type="GO" id="GO:0016787">
    <property type="term" value="F:hydrolase activity"/>
    <property type="evidence" value="ECO:0007669"/>
    <property type="project" value="UniProtKB-KW"/>
</dbReference>
<dbReference type="PANTHER" id="PTHR43798">
    <property type="entry name" value="MONOACYLGLYCEROL LIPASE"/>
    <property type="match status" value="1"/>
</dbReference>
<protein>
    <submittedName>
        <fullName evidence="2">Alpha/beta hydrolase</fullName>
    </submittedName>
</protein>
<dbReference type="Proteomes" id="UP001217417">
    <property type="component" value="Unassembled WGS sequence"/>
</dbReference>
<proteinExistence type="predicted"/>
<reference evidence="2" key="1">
    <citation type="submission" date="2023-03" db="EMBL/GenBank/DDBJ databases">
        <title>Near-Complete genome sequence of Lipomyces tetrasporous NRRL Y-64009, an oleaginous yeast capable of growing on lignocellulosic hydrolysates.</title>
        <authorList>
            <consortium name="Lawrence Berkeley National Laboratory"/>
            <person name="Jagtap S.S."/>
            <person name="Liu J.-J."/>
            <person name="Walukiewicz H.E."/>
            <person name="Pangilinan J."/>
            <person name="Lipzen A."/>
            <person name="Ahrendt S."/>
            <person name="Koriabine M."/>
            <person name="Cobaugh K."/>
            <person name="Salamov A."/>
            <person name="Yoshinaga Y."/>
            <person name="Ng V."/>
            <person name="Daum C."/>
            <person name="Grigoriev I.V."/>
            <person name="Slininger P.J."/>
            <person name="Dien B.S."/>
            <person name="Jin Y.-S."/>
            <person name="Rao C.V."/>
        </authorList>
    </citation>
    <scope>NUCLEOTIDE SEQUENCE</scope>
    <source>
        <strain evidence="2">NRRL Y-64009</strain>
    </source>
</reference>
<accession>A0AAD7QND1</accession>
<dbReference type="InterPro" id="IPR050266">
    <property type="entry name" value="AB_hydrolase_sf"/>
</dbReference>
<name>A0AAD7QND1_9ASCO</name>
<dbReference type="SUPFAM" id="SSF53474">
    <property type="entry name" value="alpha/beta-Hydrolases"/>
    <property type="match status" value="1"/>
</dbReference>
<dbReference type="EMBL" id="JARPMG010000008">
    <property type="protein sequence ID" value="KAJ8098577.1"/>
    <property type="molecule type" value="Genomic_DNA"/>
</dbReference>
<sequence length="305" mass="32769">MTSSGFVQIPEGKLFWVLDEPLPGSEPSRPLLLFIHAGVTDCTLWDGQVSYFTARGWTVLRYDMFGWGRSTPNESFLSQPPESRPKVKSLEHPVQILEAVQNEMTGGGIIGGGATEVVVIGISAGGMLAIDFTLANPHVVVGLVAVAAGLSGDDSTNTKEEDKLFEQCGKLEAARDVEGLALLNVRIWGDGPLMEEGRLASSIRREMLTWTKNIAARECSLTGGNSIACEGLKPPAVGRLGEINVPVAVAIGTLDETATVAGMRRLCRNVGGVVAKEFCTAHMVNLEVADEFNSWLEAWLARYVQ</sequence>
<evidence type="ECO:0000259" key="1">
    <source>
        <dbReference type="Pfam" id="PF12697"/>
    </source>
</evidence>
<keyword evidence="3" id="KW-1185">Reference proteome</keyword>
<dbReference type="Pfam" id="PF12697">
    <property type="entry name" value="Abhydrolase_6"/>
    <property type="match status" value="1"/>
</dbReference>
<evidence type="ECO:0000313" key="3">
    <source>
        <dbReference type="Proteomes" id="UP001217417"/>
    </source>
</evidence>
<dbReference type="GO" id="GO:0016020">
    <property type="term" value="C:membrane"/>
    <property type="evidence" value="ECO:0007669"/>
    <property type="project" value="TreeGrafter"/>
</dbReference>
<gene>
    <name evidence="2" type="ORF">POJ06DRAFT_199623</name>
</gene>
<dbReference type="RefSeq" id="XP_056042027.1">
    <property type="nucleotide sequence ID" value="XM_056185163.1"/>
</dbReference>
<dbReference type="PANTHER" id="PTHR43798:SF33">
    <property type="entry name" value="HYDROLASE, PUTATIVE (AFU_ORTHOLOGUE AFUA_2G14860)-RELATED"/>
    <property type="match status" value="1"/>
</dbReference>
<dbReference type="GeneID" id="80880329"/>
<dbReference type="AlphaFoldDB" id="A0AAD7QND1"/>
<evidence type="ECO:0000313" key="2">
    <source>
        <dbReference type="EMBL" id="KAJ8098577.1"/>
    </source>
</evidence>